<proteinExistence type="predicted"/>
<dbReference type="RefSeq" id="WP_135200261.1">
    <property type="nucleotide sequence ID" value="NZ_SPVG01000035.1"/>
</dbReference>
<dbReference type="Proteomes" id="UP000297729">
    <property type="component" value="Unassembled WGS sequence"/>
</dbReference>
<dbReference type="AlphaFoldDB" id="A0A4Y9SSH4"/>
<dbReference type="Pfam" id="PF01593">
    <property type="entry name" value="Amino_oxidase"/>
    <property type="match status" value="1"/>
</dbReference>
<organism evidence="2 3">
    <name type="scientific">Duganella callida</name>
    <dbReference type="NCBI Taxonomy" id="2561932"/>
    <lineage>
        <taxon>Bacteria</taxon>
        <taxon>Pseudomonadati</taxon>
        <taxon>Pseudomonadota</taxon>
        <taxon>Betaproteobacteria</taxon>
        <taxon>Burkholderiales</taxon>
        <taxon>Oxalobacteraceae</taxon>
        <taxon>Telluria group</taxon>
        <taxon>Duganella</taxon>
    </lineage>
</organism>
<name>A0A4Y9SSH4_9BURK</name>
<dbReference type="InterPro" id="IPR036188">
    <property type="entry name" value="FAD/NAD-bd_sf"/>
</dbReference>
<reference evidence="2 3" key="1">
    <citation type="submission" date="2019-03" db="EMBL/GenBank/DDBJ databases">
        <title>Draft Genome Sequence of Duganella callidus sp. nov., a Novel Duganella Species Isolated from Cultivated Soil.</title>
        <authorList>
            <person name="Raths R."/>
            <person name="Peta V."/>
            <person name="Bucking H."/>
        </authorList>
    </citation>
    <scope>NUCLEOTIDE SEQUENCE [LARGE SCALE GENOMIC DNA]</scope>
    <source>
        <strain evidence="2 3">DN04</strain>
    </source>
</reference>
<accession>A0A4Y9SSH4</accession>
<evidence type="ECO:0000313" key="3">
    <source>
        <dbReference type="Proteomes" id="UP000297729"/>
    </source>
</evidence>
<dbReference type="OrthoDB" id="9816564at2"/>
<dbReference type="InterPro" id="IPR050464">
    <property type="entry name" value="Zeta_carotene_desat/Oxidored"/>
</dbReference>
<dbReference type="PANTHER" id="PTHR42923">
    <property type="entry name" value="PROTOPORPHYRINOGEN OXIDASE"/>
    <property type="match status" value="1"/>
</dbReference>
<sequence length="420" mass="46634">MIEELDVVILGGGVAGLGAALKARESGRRAVIFEARGSAGGLLDNFSIDGFRFDHAVHLSFASEEKVRAIFDRTPYITHPSDSYCFDQDRWLKHPVQNNLAPLDAGDKVTLIKSFLARPSELAGDDYESWLRHQYGDAIAGRYPIRYTQKYWATPASALSTTWIGQRMRRAELDEILYGAMTTETPNTYYTKEMRYPRQGGYKAFIAPLIADSEIRLDHRASAIDTARRTVTFANGAVVRYRQLVSTLPLPVLARISTDAPLDVRQAAGQLKATAIDLVSVGFSKAIIKDLWFYIYDEDILASRAYSPSVKSPDNAPAGCSSLQFEIYSRGEQSQYTKEEVIANTRAALVKMGIGQPEDVLFVDHRVLPFGNVIFDLGMEARRQTVLDWAAATGIASCGRFGAWDYLWSNQSLLSGYNAL</sequence>
<protein>
    <submittedName>
        <fullName evidence="2">FAD-dependent oxidoreductase</fullName>
    </submittedName>
</protein>
<feature type="domain" description="Amine oxidase" evidence="1">
    <location>
        <begin position="14"/>
        <end position="366"/>
    </location>
</feature>
<dbReference type="EMBL" id="SPVG01000035">
    <property type="protein sequence ID" value="TFW29435.1"/>
    <property type="molecule type" value="Genomic_DNA"/>
</dbReference>
<comment type="caution">
    <text evidence="2">The sequence shown here is derived from an EMBL/GenBank/DDBJ whole genome shotgun (WGS) entry which is preliminary data.</text>
</comment>
<evidence type="ECO:0000259" key="1">
    <source>
        <dbReference type="Pfam" id="PF01593"/>
    </source>
</evidence>
<dbReference type="SUPFAM" id="SSF51905">
    <property type="entry name" value="FAD/NAD(P)-binding domain"/>
    <property type="match status" value="1"/>
</dbReference>
<dbReference type="Gene3D" id="3.50.50.60">
    <property type="entry name" value="FAD/NAD(P)-binding domain"/>
    <property type="match status" value="1"/>
</dbReference>
<dbReference type="InterPro" id="IPR002937">
    <property type="entry name" value="Amino_oxidase"/>
</dbReference>
<keyword evidence="3" id="KW-1185">Reference proteome</keyword>
<dbReference type="GO" id="GO:0016491">
    <property type="term" value="F:oxidoreductase activity"/>
    <property type="evidence" value="ECO:0007669"/>
    <property type="project" value="InterPro"/>
</dbReference>
<dbReference type="PANTHER" id="PTHR42923:SF34">
    <property type="entry name" value="AMINE OXIDASE DOMAIN-CONTAINING PROTEIN"/>
    <property type="match status" value="1"/>
</dbReference>
<gene>
    <name evidence="2" type="ORF">E4L98_03890</name>
</gene>
<evidence type="ECO:0000313" key="2">
    <source>
        <dbReference type="EMBL" id="TFW29435.1"/>
    </source>
</evidence>